<keyword evidence="1" id="KW-0805">Transcription regulation</keyword>
<dbReference type="PANTHER" id="PTHR11019:SF159">
    <property type="entry name" value="TRANSCRIPTIONAL REGULATOR-RELATED"/>
    <property type="match status" value="1"/>
</dbReference>
<dbReference type="InterPro" id="IPR003313">
    <property type="entry name" value="AraC-bd"/>
</dbReference>
<dbReference type="Pfam" id="PF12833">
    <property type="entry name" value="HTH_18"/>
    <property type="match status" value="1"/>
</dbReference>
<evidence type="ECO:0000259" key="4">
    <source>
        <dbReference type="PROSITE" id="PS01124"/>
    </source>
</evidence>
<dbReference type="AlphaFoldDB" id="A0A162K6Q9"/>
<dbReference type="CDD" id="cd06124">
    <property type="entry name" value="cupin_NimR-like_N"/>
    <property type="match status" value="1"/>
</dbReference>
<evidence type="ECO:0000256" key="1">
    <source>
        <dbReference type="ARBA" id="ARBA00023015"/>
    </source>
</evidence>
<evidence type="ECO:0000313" key="5">
    <source>
        <dbReference type="EMBL" id="KYO50583.1"/>
    </source>
</evidence>
<dbReference type="InterPro" id="IPR009057">
    <property type="entry name" value="Homeodomain-like_sf"/>
</dbReference>
<dbReference type="InterPro" id="IPR014710">
    <property type="entry name" value="RmlC-like_jellyroll"/>
</dbReference>
<comment type="caution">
    <text evidence="5">The sequence shown here is derived from an EMBL/GenBank/DDBJ whole genome shotgun (WGS) entry which is preliminary data.</text>
</comment>
<dbReference type="SUPFAM" id="SSF46689">
    <property type="entry name" value="Homeodomain-like"/>
    <property type="match status" value="1"/>
</dbReference>
<keyword evidence="3" id="KW-0804">Transcription</keyword>
<evidence type="ECO:0000256" key="2">
    <source>
        <dbReference type="ARBA" id="ARBA00023125"/>
    </source>
</evidence>
<dbReference type="RefSeq" id="WP_062767852.1">
    <property type="nucleotide sequence ID" value="NZ_CP121045.1"/>
</dbReference>
<evidence type="ECO:0000313" key="6">
    <source>
        <dbReference type="Proteomes" id="UP000075787"/>
    </source>
</evidence>
<sequence length="255" mass="27328">MRNIALDTVDATPRPVLAIGTDYPHGAQLPPHTHRRAQFLYGMTGLMEVETADGAWVVPPHAGVWIPAGARHAVRMVGVATRSLYIEPAAAPRPAAICEVLTVSPLLHQLLLSAAELPALYDQAGRDGALIGLILHELAAAPVLPVFAPLPPDPRLGALCREILRAPDLRIRPDDIARRLAMSPRSFTRFFRSQTGLSFGAWRRQACLMAALSRLAAGQPVTTVALDLGYDSPAAFSTMVRRLLGRPPSALAGNV</sequence>
<protein>
    <submittedName>
        <fullName evidence="5">AraC family transcriptional regulator</fullName>
    </submittedName>
</protein>
<evidence type="ECO:0000256" key="3">
    <source>
        <dbReference type="ARBA" id="ARBA00023163"/>
    </source>
</evidence>
<dbReference type="EMBL" id="LPZR01000196">
    <property type="protein sequence ID" value="KYO50583.1"/>
    <property type="molecule type" value="Genomic_DNA"/>
</dbReference>
<proteinExistence type="predicted"/>
<dbReference type="Gene3D" id="1.10.10.60">
    <property type="entry name" value="Homeodomain-like"/>
    <property type="match status" value="1"/>
</dbReference>
<dbReference type="Pfam" id="PF02311">
    <property type="entry name" value="AraC_binding"/>
    <property type="match status" value="1"/>
</dbReference>
<name>A0A162K6Q9_9PROT</name>
<dbReference type="InterPro" id="IPR018060">
    <property type="entry name" value="HTH_AraC"/>
</dbReference>
<dbReference type="InterPro" id="IPR011051">
    <property type="entry name" value="RmlC_Cupin_sf"/>
</dbReference>
<dbReference type="PANTHER" id="PTHR11019">
    <property type="entry name" value="HTH-TYPE TRANSCRIPTIONAL REGULATOR NIMR"/>
    <property type="match status" value="1"/>
</dbReference>
<dbReference type="SUPFAM" id="SSF51182">
    <property type="entry name" value="RmlC-like cupins"/>
    <property type="match status" value="1"/>
</dbReference>
<reference evidence="5 6" key="1">
    <citation type="submission" date="2015-12" db="EMBL/GenBank/DDBJ databases">
        <title>Genome sequence of Tistrella mobilis MCCC 1A02139.</title>
        <authorList>
            <person name="Lu L."/>
            <person name="Lai Q."/>
            <person name="Shao Z."/>
            <person name="Qian P."/>
        </authorList>
    </citation>
    <scope>NUCLEOTIDE SEQUENCE [LARGE SCALE GENOMIC DNA]</scope>
    <source>
        <strain evidence="5 6">MCCC 1A02139</strain>
    </source>
</reference>
<gene>
    <name evidence="5" type="ORF">AUP44_12475</name>
</gene>
<feature type="domain" description="HTH araC/xylS-type" evidence="4">
    <location>
        <begin position="154"/>
        <end position="254"/>
    </location>
</feature>
<dbReference type="GO" id="GO:0003700">
    <property type="term" value="F:DNA-binding transcription factor activity"/>
    <property type="evidence" value="ECO:0007669"/>
    <property type="project" value="InterPro"/>
</dbReference>
<organism evidence="5 6">
    <name type="scientific">Tistrella mobilis</name>
    <dbReference type="NCBI Taxonomy" id="171437"/>
    <lineage>
        <taxon>Bacteria</taxon>
        <taxon>Pseudomonadati</taxon>
        <taxon>Pseudomonadota</taxon>
        <taxon>Alphaproteobacteria</taxon>
        <taxon>Geminicoccales</taxon>
        <taxon>Geminicoccaceae</taxon>
        <taxon>Tistrella</taxon>
    </lineage>
</organism>
<accession>A0A162K6Q9</accession>
<dbReference type="GeneID" id="97242105"/>
<dbReference type="Proteomes" id="UP000075787">
    <property type="component" value="Unassembled WGS sequence"/>
</dbReference>
<dbReference type="OrthoDB" id="9804543at2"/>
<dbReference type="Gene3D" id="2.60.120.10">
    <property type="entry name" value="Jelly Rolls"/>
    <property type="match status" value="1"/>
</dbReference>
<dbReference type="GO" id="GO:0043565">
    <property type="term" value="F:sequence-specific DNA binding"/>
    <property type="evidence" value="ECO:0007669"/>
    <property type="project" value="InterPro"/>
</dbReference>
<keyword evidence="2" id="KW-0238">DNA-binding</keyword>
<dbReference type="SMART" id="SM00342">
    <property type="entry name" value="HTH_ARAC"/>
    <property type="match status" value="1"/>
</dbReference>
<dbReference type="PROSITE" id="PS01124">
    <property type="entry name" value="HTH_ARAC_FAMILY_2"/>
    <property type="match status" value="1"/>
</dbReference>